<keyword evidence="2" id="KW-1185">Reference proteome</keyword>
<evidence type="ECO:0000313" key="2">
    <source>
        <dbReference type="Proteomes" id="UP000805193"/>
    </source>
</evidence>
<dbReference type="Proteomes" id="UP000805193">
    <property type="component" value="Unassembled WGS sequence"/>
</dbReference>
<protein>
    <submittedName>
        <fullName evidence="1">Uncharacterized protein</fullName>
    </submittedName>
</protein>
<comment type="caution">
    <text evidence="1">The sequence shown here is derived from an EMBL/GenBank/DDBJ whole genome shotgun (WGS) entry which is preliminary data.</text>
</comment>
<proteinExistence type="predicted"/>
<organism evidence="1 2">
    <name type="scientific">Ixodes persulcatus</name>
    <name type="common">Taiga tick</name>
    <dbReference type="NCBI Taxonomy" id="34615"/>
    <lineage>
        <taxon>Eukaryota</taxon>
        <taxon>Metazoa</taxon>
        <taxon>Ecdysozoa</taxon>
        <taxon>Arthropoda</taxon>
        <taxon>Chelicerata</taxon>
        <taxon>Arachnida</taxon>
        <taxon>Acari</taxon>
        <taxon>Parasitiformes</taxon>
        <taxon>Ixodida</taxon>
        <taxon>Ixodoidea</taxon>
        <taxon>Ixodidae</taxon>
        <taxon>Ixodinae</taxon>
        <taxon>Ixodes</taxon>
    </lineage>
</organism>
<dbReference type="EMBL" id="JABSTQ010010267">
    <property type="protein sequence ID" value="KAG0422147.1"/>
    <property type="molecule type" value="Genomic_DNA"/>
</dbReference>
<name>A0AC60PP05_IXOPE</name>
<sequence>MADDDFRDVLLELERLEEGDKFVRKRALENICSIVNTMHADLPENKRKVLVSVVIGPVLGALADSTERCRELAAQLLLDISSMLPLSDDVIGKIVPTLRRRLCGADGHGETSEEVRLLEAQALTRTIMGAGAKCAKHLNDVVVTLCACLWDAFYEVRKEACRCVVQLEKAAPDHFHLQCDSMLEPLLQALRHQHSAVRTLAMQALGPILEQGDCRSLTPTIASTVAELLDDRSTAVRLAMVTAVARWLAKDFGPNVLHIMLISLTDQINSVRDKAVELWRMVGGLYVDDQGLRYAAVEADGCRLLVQRHLGHLIGVALEDLEAWRVEERRRAARLLNETFGYAGTLAAPHLGAAMPVLIAALCRDEEEVLSWVTMSLEAVSPSVSPECWLTAFGGPFSTGALHAFAALVRPCPEERLRPYAQPLFAILFQYAGAAADTRSQLEVLGSMEALLASVQDPMDLSVKELLASCLGVQAASQDDCISDKVGMLLRQLSGMLSLPSVEDMSVVYGKDMIQDLSENRPHTKTAHWDALRELVTHAGTQSGDLVPSLVALLNGVQRRPEWQPQAASVLQQALCHGRGLSPQCAHAALRALLPLLTAQGRPCLPARSAALRCLLQLLEALPSLQASAEVVGAVLSLLEDAQPQVRALACRAAAACAPEPLASRALVGRLDDVSTEVRVAAARALEVLAMEGLQEVVDALELHSADASPAVRNACSGGSPSRGSAVSTQYVF</sequence>
<accession>A0AC60PP05</accession>
<evidence type="ECO:0000313" key="1">
    <source>
        <dbReference type="EMBL" id="KAG0422147.1"/>
    </source>
</evidence>
<gene>
    <name evidence="1" type="ORF">HPB47_002019</name>
</gene>
<reference evidence="1 2" key="1">
    <citation type="journal article" date="2020" name="Cell">
        <title>Large-Scale Comparative Analyses of Tick Genomes Elucidate Their Genetic Diversity and Vector Capacities.</title>
        <authorList>
            <consortium name="Tick Genome and Microbiome Consortium (TIGMIC)"/>
            <person name="Jia N."/>
            <person name="Wang J."/>
            <person name="Shi W."/>
            <person name="Du L."/>
            <person name="Sun Y."/>
            <person name="Zhan W."/>
            <person name="Jiang J.F."/>
            <person name="Wang Q."/>
            <person name="Zhang B."/>
            <person name="Ji P."/>
            <person name="Bell-Sakyi L."/>
            <person name="Cui X.M."/>
            <person name="Yuan T.T."/>
            <person name="Jiang B.G."/>
            <person name="Yang W.F."/>
            <person name="Lam T.T."/>
            <person name="Chang Q.C."/>
            <person name="Ding S.J."/>
            <person name="Wang X.J."/>
            <person name="Zhu J.G."/>
            <person name="Ruan X.D."/>
            <person name="Zhao L."/>
            <person name="Wei J.T."/>
            <person name="Ye R.Z."/>
            <person name="Que T.C."/>
            <person name="Du C.H."/>
            <person name="Zhou Y.H."/>
            <person name="Cheng J.X."/>
            <person name="Dai P.F."/>
            <person name="Guo W.B."/>
            <person name="Han X.H."/>
            <person name="Huang E.J."/>
            <person name="Li L.F."/>
            <person name="Wei W."/>
            <person name="Gao Y.C."/>
            <person name="Liu J.Z."/>
            <person name="Shao H.Z."/>
            <person name="Wang X."/>
            <person name="Wang C.C."/>
            <person name="Yang T.C."/>
            <person name="Huo Q.B."/>
            <person name="Li W."/>
            <person name="Chen H.Y."/>
            <person name="Chen S.E."/>
            <person name="Zhou L.G."/>
            <person name="Ni X.B."/>
            <person name="Tian J.H."/>
            <person name="Sheng Y."/>
            <person name="Liu T."/>
            <person name="Pan Y.S."/>
            <person name="Xia L.Y."/>
            <person name="Li J."/>
            <person name="Zhao F."/>
            <person name="Cao W.C."/>
        </authorList>
    </citation>
    <scope>NUCLEOTIDE SEQUENCE [LARGE SCALE GENOMIC DNA]</scope>
    <source>
        <strain evidence="1">Iper-2018</strain>
    </source>
</reference>